<evidence type="ECO:0000256" key="9">
    <source>
        <dbReference type="ARBA" id="ARBA00093617"/>
    </source>
</evidence>
<dbReference type="RefSeq" id="WP_302709795.1">
    <property type="nucleotide sequence ID" value="NZ_JAULSC010000023.1"/>
</dbReference>
<dbReference type="Pfam" id="PF02366">
    <property type="entry name" value="PMT"/>
    <property type="match status" value="1"/>
</dbReference>
<protein>
    <recommendedName>
        <fullName evidence="9 10">Polyprenol-phosphate-mannose--protein mannosyltransferase</fullName>
        <ecNumber evidence="10">2.4.1.-</ecNumber>
    </recommendedName>
</protein>
<dbReference type="PANTHER" id="PTHR10050">
    <property type="entry name" value="DOLICHYL-PHOSPHATE-MANNOSE--PROTEIN MANNOSYLTRANSFERASE"/>
    <property type="match status" value="1"/>
</dbReference>
<keyword evidence="10" id="KW-1003">Cell membrane</keyword>
<dbReference type="EMBL" id="JAULSC010000023">
    <property type="protein sequence ID" value="MDO3397589.1"/>
    <property type="molecule type" value="Genomic_DNA"/>
</dbReference>
<evidence type="ECO:0000256" key="6">
    <source>
        <dbReference type="ARBA" id="ARBA00022692"/>
    </source>
</evidence>
<evidence type="ECO:0000256" key="8">
    <source>
        <dbReference type="ARBA" id="ARBA00023136"/>
    </source>
</evidence>
<name>A0ABT8TW85_9ACTN</name>
<evidence type="ECO:0000256" key="3">
    <source>
        <dbReference type="ARBA" id="ARBA00007222"/>
    </source>
</evidence>
<comment type="subcellular location">
    <subcellularLocation>
        <location evidence="10">Cell membrane</location>
    </subcellularLocation>
    <subcellularLocation>
        <location evidence="1">Endomembrane system</location>
        <topology evidence="1">Multi-pass membrane protein</topology>
    </subcellularLocation>
</comment>
<evidence type="ECO:0000259" key="12">
    <source>
        <dbReference type="Pfam" id="PF02366"/>
    </source>
</evidence>
<accession>A0ABT8TW85</accession>
<evidence type="ECO:0000256" key="10">
    <source>
        <dbReference type="RuleBase" id="RU367007"/>
    </source>
</evidence>
<dbReference type="InterPro" id="IPR003342">
    <property type="entry name" value="ArnT-like_N"/>
</dbReference>
<organism evidence="14 15">
    <name type="scientific">Nocardioides cremeus</name>
    <dbReference type="NCBI Taxonomy" id="3058044"/>
    <lineage>
        <taxon>Bacteria</taxon>
        <taxon>Bacillati</taxon>
        <taxon>Actinomycetota</taxon>
        <taxon>Actinomycetes</taxon>
        <taxon>Propionibacteriales</taxon>
        <taxon>Nocardioidaceae</taxon>
        <taxon>Nocardioides</taxon>
    </lineage>
</organism>
<feature type="transmembrane region" description="Helical" evidence="10">
    <location>
        <begin position="510"/>
        <end position="533"/>
    </location>
</feature>
<sequence>MSTDAPEQPTAQAGEQAATDGDGRVLLSRTADGRPVPSAHDRAGARAWLRLEDPFVGWSAAVGLGLVALFLRLWKLGTPAEFQFDETYYAKDAWSLVNHGYVRGYVDDADEQILDGTVRGLWQDDPSMIVHPEVGKWLIGLGERLVGMDPTGWRVSSAVVGALMVVVMARLGRRLTGSTGLGLVAGLLLMLDGLHFVLSRLALLDIFLAFFVLCAVACLVADRDWYRARMARLQTTAVTDPASWGPVRALLWRPWLLASGVCWGLAIGTKWTALYPLAAFGVLVWVWSAGARRSFGVRRPVLRSVLADGLPAFGHLVLVALAVYVATWTGWMVHAGDYERSLSSTQYTQFTGEGECQDESFVASDPDTGARWPTADQADASGPGEVVQSLRSLWAYHQDVYAFHTHFLSCSTHTYQSDPLGWPLLNRPVGVAADTGIQPGTRGCEAPEGSDCLRQVLLLGTPVLWWGSSLALLAAAALWIGARDWRYGVPVVGALSTWLPWLLYDDRPIFLFYAAAMLPFMVLATTLLIGRIVGPSREPSTRRTVGVVAAGSFVVLVLLNFAWFWPIWTNELLTHSQWLDRIWFGRWI</sequence>
<feature type="transmembrane region" description="Helical" evidence="10">
    <location>
        <begin position="55"/>
        <end position="74"/>
    </location>
</feature>
<feature type="compositionally biased region" description="Polar residues" evidence="11">
    <location>
        <begin position="1"/>
        <end position="13"/>
    </location>
</feature>
<evidence type="ECO:0000259" key="13">
    <source>
        <dbReference type="Pfam" id="PF16192"/>
    </source>
</evidence>
<evidence type="ECO:0000313" key="14">
    <source>
        <dbReference type="EMBL" id="MDO3397589.1"/>
    </source>
</evidence>
<feature type="transmembrane region" description="Helical" evidence="10">
    <location>
        <begin position="273"/>
        <end position="291"/>
    </location>
</feature>
<evidence type="ECO:0000256" key="2">
    <source>
        <dbReference type="ARBA" id="ARBA00004922"/>
    </source>
</evidence>
<feature type="transmembrane region" description="Helical" evidence="10">
    <location>
        <begin position="312"/>
        <end position="333"/>
    </location>
</feature>
<feature type="region of interest" description="Disordered" evidence="11">
    <location>
        <begin position="1"/>
        <end position="22"/>
    </location>
</feature>
<reference evidence="14" key="1">
    <citation type="submission" date="2023-06" db="EMBL/GenBank/DDBJ databases">
        <title>Genome sequence of Nocardioides sp. SOB44.</title>
        <authorList>
            <person name="Zhang G."/>
        </authorList>
    </citation>
    <scope>NUCLEOTIDE SEQUENCE</scope>
    <source>
        <strain evidence="14">SOB44</strain>
    </source>
</reference>
<dbReference type="InterPro" id="IPR027005">
    <property type="entry name" value="PMT-like"/>
</dbReference>
<feature type="domain" description="ArnT-like N-terminal" evidence="12">
    <location>
        <begin position="64"/>
        <end position="287"/>
    </location>
</feature>
<evidence type="ECO:0000256" key="1">
    <source>
        <dbReference type="ARBA" id="ARBA00004127"/>
    </source>
</evidence>
<evidence type="ECO:0000256" key="11">
    <source>
        <dbReference type="SAM" id="MobiDB-lite"/>
    </source>
</evidence>
<feature type="transmembrane region" description="Helical" evidence="10">
    <location>
        <begin position="181"/>
        <end position="198"/>
    </location>
</feature>
<feature type="transmembrane region" description="Helical" evidence="10">
    <location>
        <begin position="204"/>
        <end position="222"/>
    </location>
</feature>
<keyword evidence="8 10" id="KW-0472">Membrane</keyword>
<feature type="transmembrane region" description="Helical" evidence="10">
    <location>
        <begin position="545"/>
        <end position="568"/>
    </location>
</feature>
<keyword evidence="5 10" id="KW-0808">Transferase</keyword>
<dbReference type="PANTHER" id="PTHR10050:SF46">
    <property type="entry name" value="PROTEIN O-MANNOSYL-TRANSFERASE 2"/>
    <property type="match status" value="1"/>
</dbReference>
<evidence type="ECO:0000256" key="5">
    <source>
        <dbReference type="ARBA" id="ARBA00022679"/>
    </source>
</evidence>
<dbReference type="EC" id="2.4.1.-" evidence="10"/>
<feature type="domain" description="Protein O-mannosyl-transferase C-terminal four TM" evidence="13">
    <location>
        <begin position="390"/>
        <end position="587"/>
    </location>
</feature>
<evidence type="ECO:0000313" key="15">
    <source>
        <dbReference type="Proteomes" id="UP001168363"/>
    </source>
</evidence>
<keyword evidence="7 10" id="KW-1133">Transmembrane helix</keyword>
<dbReference type="Pfam" id="PF16192">
    <property type="entry name" value="PMT_4TMC"/>
    <property type="match status" value="1"/>
</dbReference>
<comment type="caution">
    <text evidence="14">The sequence shown here is derived from an EMBL/GenBank/DDBJ whole genome shotgun (WGS) entry which is preliminary data.</text>
</comment>
<feature type="region of interest" description="Disordered" evidence="11">
    <location>
        <begin position="363"/>
        <end position="382"/>
    </location>
</feature>
<evidence type="ECO:0000256" key="4">
    <source>
        <dbReference type="ARBA" id="ARBA00022676"/>
    </source>
</evidence>
<proteinExistence type="inferred from homology"/>
<keyword evidence="6 10" id="KW-0812">Transmembrane</keyword>
<keyword evidence="4 10" id="KW-0328">Glycosyltransferase</keyword>
<feature type="transmembrane region" description="Helical" evidence="10">
    <location>
        <begin position="487"/>
        <end position="504"/>
    </location>
</feature>
<dbReference type="Proteomes" id="UP001168363">
    <property type="component" value="Unassembled WGS sequence"/>
</dbReference>
<dbReference type="InterPro" id="IPR032421">
    <property type="entry name" value="PMT_4TMC"/>
</dbReference>
<keyword evidence="15" id="KW-1185">Reference proteome</keyword>
<feature type="transmembrane region" description="Helical" evidence="10">
    <location>
        <begin position="250"/>
        <end position="267"/>
    </location>
</feature>
<evidence type="ECO:0000256" key="7">
    <source>
        <dbReference type="ARBA" id="ARBA00022989"/>
    </source>
</evidence>
<comment type="pathway">
    <text evidence="2 10">Protein modification; protein glycosylation.</text>
</comment>
<comment type="function">
    <text evidence="10">Protein O-mannosyltransferase that catalyzes the transfer of a single mannose residue from a polyprenol phospho-mannosyl lipidic donor to the hydroxyl group of selected serine and threonine residues in acceptor proteins.</text>
</comment>
<feature type="transmembrane region" description="Helical" evidence="10">
    <location>
        <begin position="463"/>
        <end position="480"/>
    </location>
</feature>
<gene>
    <name evidence="14" type="ORF">QWJ41_17815</name>
</gene>
<comment type="similarity">
    <text evidence="3 10">Belongs to the glycosyltransferase 39 family.</text>
</comment>